<reference evidence="2" key="1">
    <citation type="submission" date="2024-02" db="EMBL/GenBank/DDBJ databases">
        <authorList>
            <consortium name="ELIXIR-Norway"/>
            <consortium name="Elixir Norway"/>
        </authorList>
    </citation>
    <scope>NUCLEOTIDE SEQUENCE</scope>
</reference>
<proteinExistence type="predicted"/>
<feature type="compositionally biased region" description="Basic and acidic residues" evidence="1">
    <location>
        <begin position="237"/>
        <end position="264"/>
    </location>
</feature>
<dbReference type="EMBL" id="OZ020098">
    <property type="protein sequence ID" value="CAK9270050.1"/>
    <property type="molecule type" value="Genomic_DNA"/>
</dbReference>
<name>A0ABP0WT58_9BRYO</name>
<feature type="region of interest" description="Disordered" evidence="1">
    <location>
        <begin position="217"/>
        <end position="270"/>
    </location>
</feature>
<feature type="compositionally biased region" description="Basic and acidic residues" evidence="1">
    <location>
        <begin position="104"/>
        <end position="113"/>
    </location>
</feature>
<gene>
    <name evidence="2" type="ORF">CSSPJE1EN1_LOCUS15528</name>
</gene>
<feature type="region of interest" description="Disordered" evidence="1">
    <location>
        <begin position="340"/>
        <end position="403"/>
    </location>
</feature>
<feature type="compositionally biased region" description="Low complexity" evidence="1">
    <location>
        <begin position="180"/>
        <end position="190"/>
    </location>
</feature>
<organism evidence="2 3">
    <name type="scientific">Sphagnum jensenii</name>
    <dbReference type="NCBI Taxonomy" id="128206"/>
    <lineage>
        <taxon>Eukaryota</taxon>
        <taxon>Viridiplantae</taxon>
        <taxon>Streptophyta</taxon>
        <taxon>Embryophyta</taxon>
        <taxon>Bryophyta</taxon>
        <taxon>Sphagnophytina</taxon>
        <taxon>Sphagnopsida</taxon>
        <taxon>Sphagnales</taxon>
        <taxon>Sphagnaceae</taxon>
        <taxon>Sphagnum</taxon>
    </lineage>
</organism>
<feature type="region of interest" description="Disordered" evidence="1">
    <location>
        <begin position="68"/>
        <end position="119"/>
    </location>
</feature>
<feature type="region of interest" description="Disordered" evidence="1">
    <location>
        <begin position="144"/>
        <end position="203"/>
    </location>
</feature>
<feature type="compositionally biased region" description="Low complexity" evidence="1">
    <location>
        <begin position="76"/>
        <end position="89"/>
    </location>
</feature>
<feature type="region of interest" description="Disordered" evidence="1">
    <location>
        <begin position="35"/>
        <end position="56"/>
    </location>
</feature>
<feature type="compositionally biased region" description="Basic residues" evidence="1">
    <location>
        <begin position="170"/>
        <end position="179"/>
    </location>
</feature>
<dbReference type="Proteomes" id="UP001497444">
    <property type="component" value="Chromosome 3"/>
</dbReference>
<protein>
    <submittedName>
        <fullName evidence="2">Uncharacterized protein</fullName>
    </submittedName>
</protein>
<keyword evidence="3" id="KW-1185">Reference proteome</keyword>
<accession>A0ABP0WT58</accession>
<evidence type="ECO:0000313" key="2">
    <source>
        <dbReference type="EMBL" id="CAK9270050.1"/>
    </source>
</evidence>
<evidence type="ECO:0000313" key="3">
    <source>
        <dbReference type="Proteomes" id="UP001497444"/>
    </source>
</evidence>
<evidence type="ECO:0000256" key="1">
    <source>
        <dbReference type="SAM" id="MobiDB-lite"/>
    </source>
</evidence>
<feature type="compositionally biased region" description="Acidic residues" evidence="1">
    <location>
        <begin position="346"/>
        <end position="359"/>
    </location>
</feature>
<sequence length="403" mass="43924">MDKLYLGPDDDTEVNDLLAQLGDESLLKLTVNTHTSTDGVQSGLIEDPSLEPSYEGINSDLAARYASLKAPHPPATKKTSAGSKAASANKGDDYASSKRSSKPKKGDTGESSKRLSSQEIETDLNAELLARLQALKGPSHSILGADEEHVSANSTDTVADSLSLSDQMKALKRQSRKTSHPSPTTSSQPTGMAISSTSVAPTGWCAPTSPFKLIKALNVKKAEHSGPTSRSPSKGPPSDRQESTKAVKESLSREMLRGEGKEQEDPSAMVADVQRLIAAVSNDRRQDRGKDFPELTTLSGDQRTFFMKDREEEFLKAMEDEGAMNLEAEKVVEWAKDAVRLRTSDEESGEELDTDDCEGSESSVEEQPKKIKKKPKVLDGSDSSLEEKEKPKKRKSRKRWNFL</sequence>
<feature type="compositionally biased region" description="Basic residues" evidence="1">
    <location>
        <begin position="391"/>
        <end position="403"/>
    </location>
</feature>
<feature type="compositionally biased region" description="Polar residues" evidence="1">
    <location>
        <begin position="151"/>
        <end position="166"/>
    </location>
</feature>